<evidence type="ECO:0000313" key="12">
    <source>
        <dbReference type="Proteomes" id="UP000192578"/>
    </source>
</evidence>
<dbReference type="SUPFAM" id="SSF81321">
    <property type="entry name" value="Family A G protein-coupled receptor-like"/>
    <property type="match status" value="1"/>
</dbReference>
<keyword evidence="3 9" id="KW-0812">Transmembrane</keyword>
<dbReference type="GO" id="GO:0004993">
    <property type="term" value="F:G protein-coupled serotonin receptor activity"/>
    <property type="evidence" value="ECO:0007669"/>
    <property type="project" value="TreeGrafter"/>
</dbReference>
<dbReference type="PANTHER" id="PTHR24247:SF193">
    <property type="entry name" value="BETA-2 ADRENERGIC RECEPTOR-LIKE"/>
    <property type="match status" value="1"/>
</dbReference>
<feature type="domain" description="G-protein coupled receptors family 1 profile" evidence="10">
    <location>
        <begin position="52"/>
        <end position="319"/>
    </location>
</feature>
<feature type="transmembrane region" description="Helical" evidence="9">
    <location>
        <begin position="196"/>
        <end position="221"/>
    </location>
</feature>
<keyword evidence="12" id="KW-1185">Reference proteome</keyword>
<protein>
    <recommendedName>
        <fullName evidence="10">G-protein coupled receptors family 1 profile domain-containing protein</fullName>
    </recommendedName>
</protein>
<dbReference type="GO" id="GO:0007268">
    <property type="term" value="P:chemical synaptic transmission"/>
    <property type="evidence" value="ECO:0007669"/>
    <property type="project" value="TreeGrafter"/>
</dbReference>
<evidence type="ECO:0000256" key="9">
    <source>
        <dbReference type="SAM" id="Phobius"/>
    </source>
</evidence>
<dbReference type="GO" id="GO:0005886">
    <property type="term" value="C:plasma membrane"/>
    <property type="evidence" value="ECO:0007669"/>
    <property type="project" value="UniProtKB-SubCell"/>
</dbReference>
<dbReference type="PROSITE" id="PS50262">
    <property type="entry name" value="G_PROTEIN_RECEP_F1_2"/>
    <property type="match status" value="1"/>
</dbReference>
<dbReference type="PANTHER" id="PTHR24247">
    <property type="entry name" value="5-HYDROXYTRYPTAMINE RECEPTOR"/>
    <property type="match status" value="1"/>
</dbReference>
<dbReference type="Pfam" id="PF00001">
    <property type="entry name" value="7tm_1"/>
    <property type="match status" value="1"/>
</dbReference>
<keyword evidence="7" id="KW-0675">Receptor</keyword>
<evidence type="ECO:0000256" key="2">
    <source>
        <dbReference type="ARBA" id="ARBA00022475"/>
    </source>
</evidence>
<evidence type="ECO:0000256" key="3">
    <source>
        <dbReference type="ARBA" id="ARBA00022692"/>
    </source>
</evidence>
<evidence type="ECO:0000256" key="7">
    <source>
        <dbReference type="ARBA" id="ARBA00023170"/>
    </source>
</evidence>
<dbReference type="GO" id="GO:0030594">
    <property type="term" value="F:neurotransmitter receptor activity"/>
    <property type="evidence" value="ECO:0007669"/>
    <property type="project" value="TreeGrafter"/>
</dbReference>
<keyword evidence="4 9" id="KW-1133">Transmembrane helix</keyword>
<feature type="transmembrane region" description="Helical" evidence="9">
    <location>
        <begin position="110"/>
        <end position="134"/>
    </location>
</feature>
<accession>A0A1W0WR26</accession>
<comment type="subcellular location">
    <subcellularLocation>
        <location evidence="1">Cell membrane</location>
        <topology evidence="1">Multi-pass membrane protein</topology>
    </subcellularLocation>
</comment>
<feature type="transmembrane region" description="Helical" evidence="9">
    <location>
        <begin position="39"/>
        <end position="60"/>
    </location>
</feature>
<dbReference type="GO" id="GO:0045202">
    <property type="term" value="C:synapse"/>
    <property type="evidence" value="ECO:0007669"/>
    <property type="project" value="GOC"/>
</dbReference>
<dbReference type="InterPro" id="IPR000276">
    <property type="entry name" value="GPCR_Rhodpsn"/>
</dbReference>
<feature type="transmembrane region" description="Helical" evidence="9">
    <location>
        <begin position="300"/>
        <end position="321"/>
    </location>
</feature>
<evidence type="ECO:0000256" key="5">
    <source>
        <dbReference type="ARBA" id="ARBA00023040"/>
    </source>
</evidence>
<dbReference type="GO" id="GO:0007187">
    <property type="term" value="P:G protein-coupled receptor signaling pathway, coupled to cyclic nucleotide second messenger"/>
    <property type="evidence" value="ECO:0007669"/>
    <property type="project" value="TreeGrafter"/>
</dbReference>
<evidence type="ECO:0000256" key="8">
    <source>
        <dbReference type="ARBA" id="ARBA00023224"/>
    </source>
</evidence>
<gene>
    <name evidence="11" type="ORF">BV898_08372</name>
</gene>
<evidence type="ECO:0000256" key="6">
    <source>
        <dbReference type="ARBA" id="ARBA00023136"/>
    </source>
</evidence>
<comment type="caution">
    <text evidence="11">The sequence shown here is derived from an EMBL/GenBank/DDBJ whole genome shotgun (WGS) entry which is preliminary data.</text>
</comment>
<evidence type="ECO:0000259" key="10">
    <source>
        <dbReference type="PROSITE" id="PS50262"/>
    </source>
</evidence>
<evidence type="ECO:0000256" key="4">
    <source>
        <dbReference type="ARBA" id="ARBA00022989"/>
    </source>
</evidence>
<keyword evidence="5" id="KW-0297">G-protein coupled receptor</keyword>
<dbReference type="GO" id="GO:0051378">
    <property type="term" value="F:serotonin binding"/>
    <property type="evidence" value="ECO:0007669"/>
    <property type="project" value="TreeGrafter"/>
</dbReference>
<evidence type="ECO:0000313" key="11">
    <source>
        <dbReference type="EMBL" id="OQV17603.1"/>
    </source>
</evidence>
<feature type="transmembrane region" description="Helical" evidence="9">
    <location>
        <begin position="72"/>
        <end position="90"/>
    </location>
</feature>
<dbReference type="Gene3D" id="1.20.1070.10">
    <property type="entry name" value="Rhodopsin 7-helix transmembrane proteins"/>
    <property type="match status" value="1"/>
</dbReference>
<organism evidence="11 12">
    <name type="scientific">Hypsibius exemplaris</name>
    <name type="common">Freshwater tardigrade</name>
    <dbReference type="NCBI Taxonomy" id="2072580"/>
    <lineage>
        <taxon>Eukaryota</taxon>
        <taxon>Metazoa</taxon>
        <taxon>Ecdysozoa</taxon>
        <taxon>Tardigrada</taxon>
        <taxon>Eutardigrada</taxon>
        <taxon>Parachela</taxon>
        <taxon>Hypsibioidea</taxon>
        <taxon>Hypsibiidae</taxon>
        <taxon>Hypsibius</taxon>
    </lineage>
</organism>
<dbReference type="GO" id="GO:0007198">
    <property type="term" value="P:adenylate cyclase-inhibiting serotonin receptor signaling pathway"/>
    <property type="evidence" value="ECO:0007669"/>
    <property type="project" value="TreeGrafter"/>
</dbReference>
<sequence length="338" mass="38144">MNQSANEIWARGSNSTSVQTFIRENGTSIYSRPEWNPTAVVHLFVAIPGSLLNGLVLLAFLRDPQLRTPFNLIVMHLIASNILSAMQYAVSVPGTYTGQWQLGERFCDLYLLLQSLIGGSIICTHSLIAVNRAWAIVYPVHYRSANTKRASALQLILMWVFIVSVNFPYFMVAGVIKRMPVDRIGCRFNFNVLPAYGTVSAITVYFCPTLLVLALFFVVSLRKLIAGRTVKRCEPANNNTLRSVGPVASVGLVHKAQERPRKYFFLSLLTACVTVLFLPRTMFIILTLFPWRSTVWQSEYFMVTSLLYACEIVVDPILFLMTLDRLRKSTRDLVTKCQ</sequence>
<name>A0A1W0WR26_HYPEX</name>
<proteinExistence type="predicted"/>
<feature type="transmembrane region" description="Helical" evidence="9">
    <location>
        <begin position="263"/>
        <end position="288"/>
    </location>
</feature>
<feature type="transmembrane region" description="Helical" evidence="9">
    <location>
        <begin position="155"/>
        <end position="176"/>
    </location>
</feature>
<evidence type="ECO:0000256" key="1">
    <source>
        <dbReference type="ARBA" id="ARBA00004651"/>
    </source>
</evidence>
<dbReference type="CDD" id="cd00637">
    <property type="entry name" value="7tm_classA_rhodopsin-like"/>
    <property type="match status" value="1"/>
</dbReference>
<keyword evidence="6 9" id="KW-0472">Membrane</keyword>
<keyword evidence="2" id="KW-1003">Cell membrane</keyword>
<dbReference type="InterPro" id="IPR017452">
    <property type="entry name" value="GPCR_Rhodpsn_7TM"/>
</dbReference>
<dbReference type="Proteomes" id="UP000192578">
    <property type="component" value="Unassembled WGS sequence"/>
</dbReference>
<keyword evidence="8" id="KW-0807">Transducer</keyword>
<reference evidence="12" key="1">
    <citation type="submission" date="2017-01" db="EMBL/GenBank/DDBJ databases">
        <title>Comparative genomics of anhydrobiosis in the tardigrade Hypsibius dujardini.</title>
        <authorList>
            <person name="Yoshida Y."/>
            <person name="Koutsovoulos G."/>
            <person name="Laetsch D."/>
            <person name="Stevens L."/>
            <person name="Kumar S."/>
            <person name="Horikawa D."/>
            <person name="Ishino K."/>
            <person name="Komine S."/>
            <person name="Tomita M."/>
            <person name="Blaxter M."/>
            <person name="Arakawa K."/>
        </authorList>
    </citation>
    <scope>NUCLEOTIDE SEQUENCE [LARGE SCALE GENOMIC DNA]</scope>
    <source>
        <strain evidence="12">Z151</strain>
    </source>
</reference>
<dbReference type="EMBL" id="MTYJ01000059">
    <property type="protein sequence ID" value="OQV17603.1"/>
    <property type="molecule type" value="Genomic_DNA"/>
</dbReference>
<dbReference type="AlphaFoldDB" id="A0A1W0WR26"/>
<dbReference type="GO" id="GO:0030425">
    <property type="term" value="C:dendrite"/>
    <property type="evidence" value="ECO:0007669"/>
    <property type="project" value="TreeGrafter"/>
</dbReference>